<keyword evidence="9" id="KW-0864">Zinc transport</keyword>
<organism evidence="23 24">
    <name type="scientific">Pseudomonas matsuisoli</name>
    <dbReference type="NCBI Taxonomy" id="1515666"/>
    <lineage>
        <taxon>Bacteria</taxon>
        <taxon>Pseudomonadati</taxon>
        <taxon>Pseudomonadota</taxon>
        <taxon>Gammaproteobacteria</taxon>
        <taxon>Pseudomonadales</taxon>
        <taxon>Pseudomonadaceae</taxon>
        <taxon>Pseudomonas</taxon>
    </lineage>
</organism>
<comment type="subcellular location">
    <subcellularLocation>
        <location evidence="1 19">Cell outer membrane</location>
        <topology evidence="1 19">Multi-pass membrane protein</topology>
    </subcellularLocation>
</comment>
<dbReference type="FunFam" id="2.40.170.20:FF:000005">
    <property type="entry name" value="TonB-dependent siderophore receptor"/>
    <property type="match status" value="1"/>
</dbReference>
<keyword evidence="5" id="KW-0410">Iron transport</keyword>
<evidence type="ECO:0000256" key="1">
    <source>
        <dbReference type="ARBA" id="ARBA00004571"/>
    </source>
</evidence>
<dbReference type="FunFam" id="2.170.130.10:FF:000001">
    <property type="entry name" value="Catecholate siderophore TonB-dependent receptor"/>
    <property type="match status" value="1"/>
</dbReference>
<evidence type="ECO:0000256" key="8">
    <source>
        <dbReference type="ARBA" id="ARBA00022729"/>
    </source>
</evidence>
<dbReference type="Proteomes" id="UP000635983">
    <property type="component" value="Unassembled WGS sequence"/>
</dbReference>
<dbReference type="InterPro" id="IPR037066">
    <property type="entry name" value="Plug_dom_sf"/>
</dbReference>
<evidence type="ECO:0000256" key="17">
    <source>
        <dbReference type="ARBA" id="ARBA00056786"/>
    </source>
</evidence>
<dbReference type="Pfam" id="PF07715">
    <property type="entry name" value="Plug"/>
    <property type="match status" value="1"/>
</dbReference>
<dbReference type="NCBIfam" id="TIGR01783">
    <property type="entry name" value="TonB-siderophor"/>
    <property type="match status" value="1"/>
</dbReference>
<keyword evidence="15" id="KW-0675">Receptor</keyword>
<keyword evidence="7 19" id="KW-0812">Transmembrane</keyword>
<feature type="signal peptide" evidence="21">
    <location>
        <begin position="1"/>
        <end position="33"/>
    </location>
</feature>
<keyword evidence="3 19" id="KW-0813">Transport</keyword>
<dbReference type="EMBL" id="BMPO01000002">
    <property type="protein sequence ID" value="GGJ84576.1"/>
    <property type="molecule type" value="Genomic_DNA"/>
</dbReference>
<comment type="similarity">
    <text evidence="2 19 20">Belongs to the TonB-dependent receptor family.</text>
</comment>
<keyword evidence="8 21" id="KW-0732">Signal</keyword>
<keyword evidence="16 19" id="KW-0998">Cell outer membrane</keyword>
<dbReference type="PANTHER" id="PTHR32552:SF68">
    <property type="entry name" value="FERRICHROME OUTER MEMBRANE TRANSPORTER_PHAGE RECEPTOR"/>
    <property type="match status" value="1"/>
</dbReference>
<reference evidence="23" key="1">
    <citation type="journal article" date="2014" name="Int. J. Syst. Evol. Microbiol.">
        <title>Complete genome sequence of Corynebacterium casei LMG S-19264T (=DSM 44701T), isolated from a smear-ripened cheese.</title>
        <authorList>
            <consortium name="US DOE Joint Genome Institute (JGI-PGF)"/>
            <person name="Walter F."/>
            <person name="Albersmeier A."/>
            <person name="Kalinowski J."/>
            <person name="Ruckert C."/>
        </authorList>
    </citation>
    <scope>NUCLEOTIDE SEQUENCE</scope>
    <source>
        <strain evidence="23">JCM 30078</strain>
    </source>
</reference>
<evidence type="ECO:0000313" key="24">
    <source>
        <dbReference type="Proteomes" id="UP000635983"/>
    </source>
</evidence>
<evidence type="ECO:0000256" key="15">
    <source>
        <dbReference type="ARBA" id="ARBA00023170"/>
    </source>
</evidence>
<evidence type="ECO:0000256" key="14">
    <source>
        <dbReference type="ARBA" id="ARBA00023136"/>
    </source>
</evidence>
<dbReference type="CDD" id="cd01347">
    <property type="entry name" value="ligand_gated_channel"/>
    <property type="match status" value="1"/>
</dbReference>
<keyword evidence="4 19" id="KW-1134">Transmembrane beta strand</keyword>
<dbReference type="SUPFAM" id="SSF56935">
    <property type="entry name" value="Porins"/>
    <property type="match status" value="1"/>
</dbReference>
<evidence type="ECO:0000256" key="20">
    <source>
        <dbReference type="RuleBase" id="RU003357"/>
    </source>
</evidence>
<comment type="function">
    <text evidence="17">Transports the metallophore pseudopaline, which is involved in the acquisition of nickel and zinc, and thus enables bacterial growth inside the host, where metal access is limited. Is probably involved in the import of pseudopaline-metal complexes.</text>
</comment>
<evidence type="ECO:0000256" key="12">
    <source>
        <dbReference type="ARBA" id="ARBA00023077"/>
    </source>
</evidence>
<feature type="domain" description="Secretin/TonB short N-terminal" evidence="22">
    <location>
        <begin position="70"/>
        <end position="121"/>
    </location>
</feature>
<dbReference type="InterPro" id="IPR011662">
    <property type="entry name" value="Secretin/TonB_short_N"/>
</dbReference>
<proteinExistence type="inferred from homology"/>
<evidence type="ECO:0000256" key="9">
    <source>
        <dbReference type="ARBA" id="ARBA00022906"/>
    </source>
</evidence>
<dbReference type="InterPro" id="IPR039426">
    <property type="entry name" value="TonB-dep_rcpt-like"/>
</dbReference>
<dbReference type="Gene3D" id="3.55.50.30">
    <property type="match status" value="1"/>
</dbReference>
<keyword evidence="10" id="KW-0408">Iron</keyword>
<comment type="caution">
    <text evidence="23">The sequence shown here is derived from an EMBL/GenBank/DDBJ whole genome shotgun (WGS) entry which is preliminary data.</text>
</comment>
<evidence type="ECO:0000256" key="11">
    <source>
        <dbReference type="ARBA" id="ARBA00023065"/>
    </source>
</evidence>
<evidence type="ECO:0000256" key="19">
    <source>
        <dbReference type="PROSITE-ProRule" id="PRU01360"/>
    </source>
</evidence>
<dbReference type="GO" id="GO:0015675">
    <property type="term" value="P:nickel cation transport"/>
    <property type="evidence" value="ECO:0007669"/>
    <property type="project" value="UniProtKB-KW"/>
</dbReference>
<evidence type="ECO:0000256" key="2">
    <source>
        <dbReference type="ARBA" id="ARBA00009810"/>
    </source>
</evidence>
<dbReference type="GO" id="GO:0009279">
    <property type="term" value="C:cell outer membrane"/>
    <property type="evidence" value="ECO:0007669"/>
    <property type="project" value="UniProtKB-SubCell"/>
</dbReference>
<evidence type="ECO:0000256" key="18">
    <source>
        <dbReference type="ARBA" id="ARBA00072467"/>
    </source>
</evidence>
<keyword evidence="6" id="KW-0533">Nickel</keyword>
<keyword evidence="11" id="KW-0406">Ion transport</keyword>
<dbReference type="GO" id="GO:0015344">
    <property type="term" value="F:siderophore uptake transmembrane transporter activity"/>
    <property type="evidence" value="ECO:0007669"/>
    <property type="project" value="TreeGrafter"/>
</dbReference>
<evidence type="ECO:0000256" key="3">
    <source>
        <dbReference type="ARBA" id="ARBA00022448"/>
    </source>
</evidence>
<evidence type="ECO:0000256" key="5">
    <source>
        <dbReference type="ARBA" id="ARBA00022496"/>
    </source>
</evidence>
<name>A0A917PN51_9PSED</name>
<keyword evidence="24" id="KW-1185">Reference proteome</keyword>
<reference evidence="23" key="2">
    <citation type="submission" date="2020-09" db="EMBL/GenBank/DDBJ databases">
        <authorList>
            <person name="Sun Q."/>
            <person name="Ohkuma M."/>
        </authorList>
    </citation>
    <scope>NUCLEOTIDE SEQUENCE</scope>
    <source>
        <strain evidence="23">JCM 30078</strain>
    </source>
</reference>
<dbReference type="InterPro" id="IPR036942">
    <property type="entry name" value="Beta-barrel_TonB_sf"/>
</dbReference>
<evidence type="ECO:0000256" key="16">
    <source>
        <dbReference type="ARBA" id="ARBA00023237"/>
    </source>
</evidence>
<dbReference type="InterPro" id="IPR010105">
    <property type="entry name" value="TonB_sidphr_rcpt"/>
</dbReference>
<keyword evidence="12 20" id="KW-0798">TonB box</keyword>
<evidence type="ECO:0000256" key="13">
    <source>
        <dbReference type="ARBA" id="ARBA00023112"/>
    </source>
</evidence>
<dbReference type="Gene3D" id="2.40.170.20">
    <property type="entry name" value="TonB-dependent receptor, beta-barrel domain"/>
    <property type="match status" value="1"/>
</dbReference>
<dbReference type="GO" id="GO:0006829">
    <property type="term" value="P:zinc ion transport"/>
    <property type="evidence" value="ECO:0007669"/>
    <property type="project" value="UniProtKB-KW"/>
</dbReference>
<dbReference type="PROSITE" id="PS52016">
    <property type="entry name" value="TONB_DEPENDENT_REC_3"/>
    <property type="match status" value="1"/>
</dbReference>
<evidence type="ECO:0000256" key="21">
    <source>
        <dbReference type="SAM" id="SignalP"/>
    </source>
</evidence>
<dbReference type="PANTHER" id="PTHR32552">
    <property type="entry name" value="FERRICHROME IRON RECEPTOR-RELATED"/>
    <property type="match status" value="1"/>
</dbReference>
<evidence type="ECO:0000256" key="4">
    <source>
        <dbReference type="ARBA" id="ARBA00022452"/>
    </source>
</evidence>
<evidence type="ECO:0000259" key="22">
    <source>
        <dbReference type="SMART" id="SM00965"/>
    </source>
</evidence>
<evidence type="ECO:0000256" key="6">
    <source>
        <dbReference type="ARBA" id="ARBA00022596"/>
    </source>
</evidence>
<dbReference type="Pfam" id="PF00593">
    <property type="entry name" value="TonB_dep_Rec_b-barrel"/>
    <property type="match status" value="1"/>
</dbReference>
<dbReference type="GO" id="GO:0038023">
    <property type="term" value="F:signaling receptor activity"/>
    <property type="evidence" value="ECO:0007669"/>
    <property type="project" value="InterPro"/>
</dbReference>
<keyword evidence="14 19" id="KW-0472">Membrane</keyword>
<dbReference type="SMART" id="SM00965">
    <property type="entry name" value="STN"/>
    <property type="match status" value="1"/>
</dbReference>
<dbReference type="RefSeq" id="WP_188981890.1">
    <property type="nucleotide sequence ID" value="NZ_BMPO01000002.1"/>
</dbReference>
<keyword evidence="13" id="KW-0921">Nickel transport</keyword>
<dbReference type="Gene3D" id="2.170.130.10">
    <property type="entry name" value="TonB-dependent receptor, plug domain"/>
    <property type="match status" value="1"/>
</dbReference>
<dbReference type="InterPro" id="IPR012910">
    <property type="entry name" value="Plug_dom"/>
</dbReference>
<dbReference type="InterPro" id="IPR000531">
    <property type="entry name" value="Beta-barrel_TonB"/>
</dbReference>
<evidence type="ECO:0000256" key="7">
    <source>
        <dbReference type="ARBA" id="ARBA00022692"/>
    </source>
</evidence>
<keyword evidence="9" id="KW-0862">Zinc</keyword>
<gene>
    <name evidence="23" type="ORF">GCM10009304_08210</name>
</gene>
<accession>A0A917PN51</accession>
<protein>
    <recommendedName>
        <fullName evidence="18">Metal-pseudopaline receptor CntO</fullName>
    </recommendedName>
</protein>
<dbReference type="AlphaFoldDB" id="A0A917PN51"/>
<feature type="chain" id="PRO_5037433384" description="Metal-pseudopaline receptor CntO" evidence="21">
    <location>
        <begin position="34"/>
        <end position="804"/>
    </location>
</feature>
<sequence>MRVSGLMLPSKNRFGSHWLVGVMLLAGNPLALAQSNTDISTQTKAARHSFAIPAQDLGSALSAFGSQTGIQVSYEARLTANTRTRGASGQLTEQEALARLFQGTGLSWTLTADRTLLLFRREEGSALNLAPSTVIANGIATETAEGPVMGYRATRSATGTKTDTPLRDIPQSIQIIPRQVIEDQQIINLGDALANVSSVQRGNSHGGSSESFVVRGFQSRTYAIDGMLMNPLVSRPEVTRDLANIERVEVLKGPASVLYGQGDPGGLINLVTRKPTFAPEAEVTAQAGSWDFYRLQTSASGPLDDAKTLAGRITVAGETKSGFRDTFQDNRRTYVAPSLRWQPSERTTVDVGMEYTDLTSQFDRGVIPQNGKIRMAPERFLHEPWSHDDADKLSAWFRIDHDVNEWLTLRQTTRWDDSYKERYVVDLRGLESDGRTLNRRVTDGDEEVTTLTSQFEAIATFDTAGIGHTFLVGYEYLKGDRNASSYRAALDPIDIYEPVYGATPSSPFEFSGISDYRLESHSVYLQDQIALNEQWKLLLGARYDSSQQENKSVDSDYVTTPTDLDPEEVSPRIGIVYQPTDWVSLYAGYSTSFVPQGDIDRNGRPLDPETGTQYEVGAKFDLIPDRLSATLAVFELTRENVAVPDPEDDEYSIQTGEQRVRGVELDVSGEPLDGWQLIGNVSVLDAKLTKDTEYEEGNRLQGVPTLSGSLWSSYQLQSGGLRGLGFGAGVFAAGQREGDIANSYDVSGYARVDASVFYDVNEQVRVSLNGRNLLDREYIETVQTTDGNYYGEPASVVATVSARF</sequence>
<dbReference type="GO" id="GO:0015891">
    <property type="term" value="P:siderophore transport"/>
    <property type="evidence" value="ECO:0007669"/>
    <property type="project" value="InterPro"/>
</dbReference>
<evidence type="ECO:0000256" key="10">
    <source>
        <dbReference type="ARBA" id="ARBA00023004"/>
    </source>
</evidence>
<evidence type="ECO:0000313" key="23">
    <source>
        <dbReference type="EMBL" id="GGJ84576.1"/>
    </source>
</evidence>